<evidence type="ECO:0000313" key="8">
    <source>
        <dbReference type="EMBL" id="KAF2023184.1"/>
    </source>
</evidence>
<dbReference type="OrthoDB" id="2154091at2759"/>
<keyword evidence="1" id="KW-0479">Metal-binding</keyword>
<name>A0A9P4GWW4_9PLEO</name>
<comment type="caution">
    <text evidence="8">The sequence shown here is derived from an EMBL/GenBank/DDBJ whole genome shotgun (WGS) entry which is preliminary data.</text>
</comment>
<keyword evidence="5" id="KW-0804">Transcription</keyword>
<dbReference type="Proteomes" id="UP000799777">
    <property type="component" value="Unassembled WGS sequence"/>
</dbReference>
<dbReference type="AlphaFoldDB" id="A0A9P4GWW4"/>
<protein>
    <recommendedName>
        <fullName evidence="7">Xylanolytic transcriptional activator regulatory domain-containing protein</fullName>
    </recommendedName>
</protein>
<dbReference type="GO" id="GO:0003677">
    <property type="term" value="F:DNA binding"/>
    <property type="evidence" value="ECO:0007669"/>
    <property type="project" value="UniProtKB-KW"/>
</dbReference>
<dbReference type="SMART" id="SM00906">
    <property type="entry name" value="Fungal_trans"/>
    <property type="match status" value="1"/>
</dbReference>
<feature type="domain" description="Xylanolytic transcriptional activator regulatory" evidence="7">
    <location>
        <begin position="55"/>
        <end position="131"/>
    </location>
</feature>
<evidence type="ECO:0000256" key="5">
    <source>
        <dbReference type="ARBA" id="ARBA00023163"/>
    </source>
</evidence>
<evidence type="ECO:0000313" key="9">
    <source>
        <dbReference type="Proteomes" id="UP000799777"/>
    </source>
</evidence>
<evidence type="ECO:0000256" key="1">
    <source>
        <dbReference type="ARBA" id="ARBA00022723"/>
    </source>
</evidence>
<dbReference type="InterPro" id="IPR007219">
    <property type="entry name" value="XnlR_reg_dom"/>
</dbReference>
<organism evidence="8 9">
    <name type="scientific">Setomelanomma holmii</name>
    <dbReference type="NCBI Taxonomy" id="210430"/>
    <lineage>
        <taxon>Eukaryota</taxon>
        <taxon>Fungi</taxon>
        <taxon>Dikarya</taxon>
        <taxon>Ascomycota</taxon>
        <taxon>Pezizomycotina</taxon>
        <taxon>Dothideomycetes</taxon>
        <taxon>Pleosporomycetidae</taxon>
        <taxon>Pleosporales</taxon>
        <taxon>Pleosporineae</taxon>
        <taxon>Phaeosphaeriaceae</taxon>
        <taxon>Setomelanomma</taxon>
    </lineage>
</organism>
<gene>
    <name evidence="8" type="ORF">EK21DRAFT_119011</name>
</gene>
<dbReference type="InterPro" id="IPR051615">
    <property type="entry name" value="Transcr_Regulatory_Elem"/>
</dbReference>
<dbReference type="PANTHER" id="PTHR31313:SF81">
    <property type="entry name" value="TY1 ENHANCER ACTIVATOR"/>
    <property type="match status" value="1"/>
</dbReference>
<dbReference type="Pfam" id="PF04082">
    <property type="entry name" value="Fungal_trans"/>
    <property type="match status" value="1"/>
</dbReference>
<dbReference type="GO" id="GO:0006351">
    <property type="term" value="P:DNA-templated transcription"/>
    <property type="evidence" value="ECO:0007669"/>
    <property type="project" value="InterPro"/>
</dbReference>
<evidence type="ECO:0000256" key="2">
    <source>
        <dbReference type="ARBA" id="ARBA00022833"/>
    </source>
</evidence>
<dbReference type="EMBL" id="ML978371">
    <property type="protein sequence ID" value="KAF2023184.1"/>
    <property type="molecule type" value="Genomic_DNA"/>
</dbReference>
<keyword evidence="6" id="KW-0539">Nucleus</keyword>
<dbReference type="PANTHER" id="PTHR31313">
    <property type="entry name" value="TY1 ENHANCER ACTIVATOR"/>
    <property type="match status" value="1"/>
</dbReference>
<keyword evidence="2" id="KW-0862">Zinc</keyword>
<keyword evidence="4" id="KW-0238">DNA-binding</keyword>
<sequence length="155" mass="17202">MVNAANDDVEDEQPLLVAVTSKLIDKELKKPQITTIQALLLLSVIHCSSSQDTKGWLLVGDACRLAIDFGLHGVDEQLASVKLSPTDVKVRNNTYLGCLVFDRLWALYLGRPFCLQCETSDLEGNFAPQIDEPWESQMSYSAFPVVRTTATSWLV</sequence>
<evidence type="ECO:0000256" key="6">
    <source>
        <dbReference type="ARBA" id="ARBA00023242"/>
    </source>
</evidence>
<keyword evidence="9" id="KW-1185">Reference proteome</keyword>
<accession>A0A9P4GWW4</accession>
<evidence type="ECO:0000259" key="7">
    <source>
        <dbReference type="SMART" id="SM00906"/>
    </source>
</evidence>
<reference evidence="8" key="1">
    <citation type="journal article" date="2020" name="Stud. Mycol.">
        <title>101 Dothideomycetes genomes: a test case for predicting lifestyles and emergence of pathogens.</title>
        <authorList>
            <person name="Haridas S."/>
            <person name="Albert R."/>
            <person name="Binder M."/>
            <person name="Bloem J."/>
            <person name="Labutti K."/>
            <person name="Salamov A."/>
            <person name="Andreopoulos B."/>
            <person name="Baker S."/>
            <person name="Barry K."/>
            <person name="Bills G."/>
            <person name="Bluhm B."/>
            <person name="Cannon C."/>
            <person name="Castanera R."/>
            <person name="Culley D."/>
            <person name="Daum C."/>
            <person name="Ezra D."/>
            <person name="Gonzalez J."/>
            <person name="Henrissat B."/>
            <person name="Kuo A."/>
            <person name="Liang C."/>
            <person name="Lipzen A."/>
            <person name="Lutzoni F."/>
            <person name="Magnuson J."/>
            <person name="Mondo S."/>
            <person name="Nolan M."/>
            <person name="Ohm R."/>
            <person name="Pangilinan J."/>
            <person name="Park H.-J."/>
            <person name="Ramirez L."/>
            <person name="Alfaro M."/>
            <person name="Sun H."/>
            <person name="Tritt A."/>
            <person name="Yoshinaga Y."/>
            <person name="Zwiers L.-H."/>
            <person name="Turgeon B."/>
            <person name="Goodwin S."/>
            <person name="Spatafora J."/>
            <person name="Crous P."/>
            <person name="Grigoriev I."/>
        </authorList>
    </citation>
    <scope>NUCLEOTIDE SEQUENCE</scope>
    <source>
        <strain evidence="8">CBS 110217</strain>
    </source>
</reference>
<proteinExistence type="predicted"/>
<dbReference type="GO" id="GO:0008270">
    <property type="term" value="F:zinc ion binding"/>
    <property type="evidence" value="ECO:0007669"/>
    <property type="project" value="InterPro"/>
</dbReference>
<dbReference type="CDD" id="cd12148">
    <property type="entry name" value="fungal_TF_MHR"/>
    <property type="match status" value="1"/>
</dbReference>
<keyword evidence="3" id="KW-0805">Transcription regulation</keyword>
<evidence type="ECO:0000256" key="3">
    <source>
        <dbReference type="ARBA" id="ARBA00023015"/>
    </source>
</evidence>
<evidence type="ECO:0000256" key="4">
    <source>
        <dbReference type="ARBA" id="ARBA00023125"/>
    </source>
</evidence>